<accession>A0A4V3HGH1</accession>
<protein>
    <submittedName>
        <fullName evidence="5">Heparinase II/III-like protein</fullName>
    </submittedName>
</protein>
<feature type="chain" id="PRO_5020759038" evidence="2">
    <location>
        <begin position="24"/>
        <end position="936"/>
    </location>
</feature>
<dbReference type="RefSeq" id="WP_133968139.1">
    <property type="nucleotide sequence ID" value="NZ_SORL01000009.1"/>
</dbReference>
<evidence type="ECO:0000259" key="3">
    <source>
        <dbReference type="Pfam" id="PF07940"/>
    </source>
</evidence>
<organism evidence="5 6">
    <name type="scientific">Algibacter lectus</name>
    <dbReference type="NCBI Taxonomy" id="221126"/>
    <lineage>
        <taxon>Bacteria</taxon>
        <taxon>Pseudomonadati</taxon>
        <taxon>Bacteroidota</taxon>
        <taxon>Flavobacteriia</taxon>
        <taxon>Flavobacteriales</taxon>
        <taxon>Flavobacteriaceae</taxon>
        <taxon>Algibacter</taxon>
    </lineage>
</organism>
<dbReference type="InterPro" id="IPR008929">
    <property type="entry name" value="Chondroitin_lyas"/>
</dbReference>
<feature type="signal peptide" evidence="2">
    <location>
        <begin position="1"/>
        <end position="23"/>
    </location>
</feature>
<dbReference type="Proteomes" id="UP000294824">
    <property type="component" value="Unassembled WGS sequence"/>
</dbReference>
<reference evidence="5 6" key="1">
    <citation type="submission" date="2019-03" db="EMBL/GenBank/DDBJ databases">
        <title>Genomic Encyclopedia of Type Strains, Phase III (KMG-III): the genomes of soil and plant-associated and newly described type strains.</title>
        <authorList>
            <person name="Whitman W."/>
        </authorList>
    </citation>
    <scope>NUCLEOTIDE SEQUENCE [LARGE SCALE GENOMIC DNA]</scope>
    <source>
        <strain evidence="5 6">CECT 8301</strain>
    </source>
</reference>
<dbReference type="AlphaFoldDB" id="A0A4V3HGH1"/>
<gene>
    <name evidence="5" type="ORF">DFQ06_2744</name>
</gene>
<keyword evidence="2" id="KW-0732">Signal</keyword>
<dbReference type="EMBL" id="SORL01000009">
    <property type="protein sequence ID" value="TDY61411.1"/>
    <property type="molecule type" value="Genomic_DNA"/>
</dbReference>
<sequence>MRTKFFLIPLMIGIMCCASMLQAQESGHPRIYATNAAKKDFLNSIKSIEWKKSLVDKKIANLEKYLKYVENDPTWLVSRLQMNWKTKHNKVFLKGGEFAYSEGTAPVPTVRFSGTRDWATEYSSPKLEDVEPYFDDPRGYYLAHKKTKKKEWLHPSKIGHAIEGTNRHIMSLVEDASFLYWVTGDKKYAEFAKPVFETYIEGMYYRDAPIDLENGTQQRISGLATFEVIHEKILISLLTTYDFLYDYFEDEKVNLDHSAAVFQKWGDQIITNGIPDNNWNLFQARFLTYVALTLDNNDAYKNGKGREYFLDHTFTTSTERQLSIEESLLVYDQENGMWPECASYSVHVITTLLNIFTLLDNSTNNNELSKFPIIEKAALASFQYLFPSGYTVGFGDSNHKTLPPENFELLISNYSKYNNEEKEEVISGLLDQMISKGEYEREANDLFQLFFYVDHLKKGDANENGLEKLTSPTFYASNVSMFNQRLGKGDDAMMISTAGSFGNHSHVNGISIELFANKYALGLDMGKGSSYWHTDHREYYSRFPAHNTVVVDGVSDYNAMRGYHPFKLDNNYPEVSTTPAFDKLTFSKVSFFEPKTKADQQRFTALIKSNSKKGYILDVFRSKKQEGGTERHDYFYHNLGQSLQILDANSKALSLKSTTDFGSKQGDIKAYDYLTEKKKVETSKDVQALFRLKTSDAPDNLMKIWIKGSVDQSIYTALAPKSNVLKRGSGTAPAEVIGDSIQTLIVKRNASAWANPFAMVYNPYFEGEENPVNAVSYSTIKDYPNTQVINVLMNDKSTKDHIILNASESDIVKNDALYQKGLLSVTRQSEQSDKLEFLFLSGMYKFENNGWDIVAAGEPFTLSIEKTDQGFKFQTDKAITINMPFVKGDKPAELRLYENGKLVGSRKGTTNRNRDDQLVFKIEKGYENAEIIFDKN</sequence>
<dbReference type="SUPFAM" id="SSF48230">
    <property type="entry name" value="Chondroitin AC/alginate lyase"/>
    <property type="match status" value="1"/>
</dbReference>
<feature type="domain" description="Heparinase II/III-like C-terminal" evidence="3">
    <location>
        <begin position="490"/>
        <end position="560"/>
    </location>
</feature>
<evidence type="ECO:0000259" key="4">
    <source>
        <dbReference type="Pfam" id="PF26377"/>
    </source>
</evidence>
<name>A0A4V3HGH1_9FLAO</name>
<evidence type="ECO:0000313" key="6">
    <source>
        <dbReference type="Proteomes" id="UP000294824"/>
    </source>
</evidence>
<comment type="caution">
    <text evidence="5">The sequence shown here is derived from an EMBL/GenBank/DDBJ whole genome shotgun (WGS) entry which is preliminary data.</text>
</comment>
<evidence type="ECO:0000256" key="1">
    <source>
        <dbReference type="ARBA" id="ARBA00004196"/>
    </source>
</evidence>
<dbReference type="Pfam" id="PF07940">
    <property type="entry name" value="Hepar_II_III_C"/>
    <property type="match status" value="1"/>
</dbReference>
<evidence type="ECO:0000256" key="2">
    <source>
        <dbReference type="SAM" id="SignalP"/>
    </source>
</evidence>
<dbReference type="GO" id="GO:0030313">
    <property type="term" value="C:cell envelope"/>
    <property type="evidence" value="ECO:0007669"/>
    <property type="project" value="UniProtKB-SubCell"/>
</dbReference>
<dbReference type="InterPro" id="IPR012480">
    <property type="entry name" value="Hepar_II_III_C"/>
</dbReference>
<evidence type="ECO:0000313" key="5">
    <source>
        <dbReference type="EMBL" id="TDY61411.1"/>
    </source>
</evidence>
<dbReference type="Pfam" id="PF26377">
    <property type="entry name" value="Ulvan_lyase_2nd"/>
    <property type="match status" value="1"/>
</dbReference>
<feature type="domain" description="Endo-acting ulvan lyase 2nd" evidence="4">
    <location>
        <begin position="334"/>
        <end position="443"/>
    </location>
</feature>
<proteinExistence type="predicted"/>
<dbReference type="Gene3D" id="2.70.98.70">
    <property type="match status" value="1"/>
</dbReference>
<dbReference type="GO" id="GO:0016829">
    <property type="term" value="F:lyase activity"/>
    <property type="evidence" value="ECO:0007669"/>
    <property type="project" value="InterPro"/>
</dbReference>
<keyword evidence="6" id="KW-1185">Reference proteome</keyword>
<dbReference type="Gene3D" id="1.50.10.100">
    <property type="entry name" value="Chondroitin AC/alginate lyase"/>
    <property type="match status" value="1"/>
</dbReference>
<comment type="subcellular location">
    <subcellularLocation>
        <location evidence="1">Cell envelope</location>
    </subcellularLocation>
</comment>
<dbReference type="InterPro" id="IPR058849">
    <property type="entry name" value="Ulvan_lyase_2nd"/>
</dbReference>